<proteinExistence type="predicted"/>
<protein>
    <submittedName>
        <fullName evidence="1">Uncharacterized protein</fullName>
    </submittedName>
</protein>
<organism evidence="1 2">
    <name type="scientific">Trifolium pratense</name>
    <name type="common">Red clover</name>
    <dbReference type="NCBI Taxonomy" id="57577"/>
    <lineage>
        <taxon>Eukaryota</taxon>
        <taxon>Viridiplantae</taxon>
        <taxon>Streptophyta</taxon>
        <taxon>Embryophyta</taxon>
        <taxon>Tracheophyta</taxon>
        <taxon>Spermatophyta</taxon>
        <taxon>Magnoliopsida</taxon>
        <taxon>eudicotyledons</taxon>
        <taxon>Gunneridae</taxon>
        <taxon>Pentapetalae</taxon>
        <taxon>rosids</taxon>
        <taxon>fabids</taxon>
        <taxon>Fabales</taxon>
        <taxon>Fabaceae</taxon>
        <taxon>Papilionoideae</taxon>
        <taxon>50 kb inversion clade</taxon>
        <taxon>NPAAA clade</taxon>
        <taxon>Hologalegina</taxon>
        <taxon>IRL clade</taxon>
        <taxon>Trifolieae</taxon>
        <taxon>Trifolium</taxon>
    </lineage>
</organism>
<comment type="caution">
    <text evidence="1">The sequence shown here is derived from an EMBL/GenBank/DDBJ whole genome shotgun (WGS) entry which is preliminary data.</text>
</comment>
<dbReference type="Proteomes" id="UP000236291">
    <property type="component" value="Unassembled WGS sequence"/>
</dbReference>
<dbReference type="EMBL" id="ASHM01051068">
    <property type="protein sequence ID" value="PNX86391.1"/>
    <property type="molecule type" value="Genomic_DNA"/>
</dbReference>
<sequence length="101" mass="11484">MIETFYCAWRRSGLRMTQYLGILRFFSPLMRSPAPGVACFGMRRSLVMFILCSAQPLGDWPARGAVDLALGAISNSYKRKTHFLLSVRTFREGTYILKTLV</sequence>
<accession>A0A2K3M6H8</accession>
<evidence type="ECO:0000313" key="2">
    <source>
        <dbReference type="Proteomes" id="UP000236291"/>
    </source>
</evidence>
<name>A0A2K3M6H8_TRIPR</name>
<reference evidence="1 2" key="1">
    <citation type="journal article" date="2014" name="Am. J. Bot.">
        <title>Genome assembly and annotation for red clover (Trifolium pratense; Fabaceae).</title>
        <authorList>
            <person name="Istvanek J."/>
            <person name="Jaros M."/>
            <person name="Krenek A."/>
            <person name="Repkova J."/>
        </authorList>
    </citation>
    <scope>NUCLEOTIDE SEQUENCE [LARGE SCALE GENOMIC DNA]</scope>
    <source>
        <strain evidence="2">cv. Tatra</strain>
        <tissue evidence="1">Young leaves</tissue>
    </source>
</reference>
<reference evidence="1 2" key="2">
    <citation type="journal article" date="2017" name="Front. Plant Sci.">
        <title>Gene Classification and Mining of Molecular Markers Useful in Red Clover (Trifolium pratense) Breeding.</title>
        <authorList>
            <person name="Istvanek J."/>
            <person name="Dluhosova J."/>
            <person name="Dluhos P."/>
            <person name="Patkova L."/>
            <person name="Nedelnik J."/>
            <person name="Repkova J."/>
        </authorList>
    </citation>
    <scope>NUCLEOTIDE SEQUENCE [LARGE SCALE GENOMIC DNA]</scope>
    <source>
        <strain evidence="2">cv. Tatra</strain>
        <tissue evidence="1">Young leaves</tissue>
    </source>
</reference>
<evidence type="ECO:0000313" key="1">
    <source>
        <dbReference type="EMBL" id="PNX86391.1"/>
    </source>
</evidence>
<dbReference type="AlphaFoldDB" id="A0A2K3M6H8"/>
<gene>
    <name evidence="1" type="ORF">L195_g042469</name>
</gene>